<dbReference type="InterPro" id="IPR036915">
    <property type="entry name" value="Cyclin-like_sf"/>
</dbReference>
<comment type="caution">
    <text evidence="4">The sequence shown here is derived from an EMBL/GenBank/DDBJ whole genome shotgun (WGS) entry which is preliminary data.</text>
</comment>
<sequence>MSNPNQWLFSIDALHHTPSSSEPLEKVLYDLSRGVEFLFRLGTSLKLPSPALFTAATWFHRFYMRYSLQDFHRQDVAAACVFLATKTEECGRKLRDVAKVYHSKLSGVDPNRIPPDCKEVDQYQTVILLTEEYLLQAICFDFTVESPHADLVDLFVSIPDDRPVQEYAWTFAHDSYRTPLCILHPPRIIATACFVLAQYVAEGPNSLPLDARISFSAPSASLPTPPSHKAASPDASRLALDFFALSEHDVQDVIDALAFLLEYYSVQDLVAHPHLQDISVIQPPKARTPREPMYKSFGQFVAGTTEAPGRTPISSHGNTPSHPSNAPSSNAS</sequence>
<comment type="similarity">
    <text evidence="1">Belongs to the cyclin family.</text>
</comment>
<evidence type="ECO:0000256" key="1">
    <source>
        <dbReference type="RuleBase" id="RU000383"/>
    </source>
</evidence>
<reference evidence="4" key="1">
    <citation type="submission" date="2020-11" db="EMBL/GenBank/DDBJ databases">
        <authorList>
            <consortium name="DOE Joint Genome Institute"/>
            <person name="Ahrendt S."/>
            <person name="Riley R."/>
            <person name="Andreopoulos W."/>
            <person name="Labutti K."/>
            <person name="Pangilinan J."/>
            <person name="Ruiz-Duenas F.J."/>
            <person name="Barrasa J.M."/>
            <person name="Sanchez-Garcia M."/>
            <person name="Camarero S."/>
            <person name="Miyauchi S."/>
            <person name="Serrano A."/>
            <person name="Linde D."/>
            <person name="Babiker R."/>
            <person name="Drula E."/>
            <person name="Ayuso-Fernandez I."/>
            <person name="Pacheco R."/>
            <person name="Padilla G."/>
            <person name="Ferreira P."/>
            <person name="Barriuso J."/>
            <person name="Kellner H."/>
            <person name="Castanera R."/>
            <person name="Alfaro M."/>
            <person name="Ramirez L."/>
            <person name="Pisabarro A.G."/>
            <person name="Kuo A."/>
            <person name="Tritt A."/>
            <person name="Lipzen A."/>
            <person name="He G."/>
            <person name="Yan M."/>
            <person name="Ng V."/>
            <person name="Cullen D."/>
            <person name="Martin F."/>
            <person name="Rosso M.-N."/>
            <person name="Henrissat B."/>
            <person name="Hibbett D."/>
            <person name="Martinez A.T."/>
            <person name="Grigoriev I.V."/>
        </authorList>
    </citation>
    <scope>NUCLEOTIDE SEQUENCE</scope>
    <source>
        <strain evidence="4">AH 40177</strain>
    </source>
</reference>
<dbReference type="Gene3D" id="1.10.472.10">
    <property type="entry name" value="Cyclin-like"/>
    <property type="match status" value="2"/>
</dbReference>
<dbReference type="AlphaFoldDB" id="A0A9P5U847"/>
<dbReference type="GO" id="GO:0016538">
    <property type="term" value="F:cyclin-dependent protein serine/threonine kinase regulator activity"/>
    <property type="evidence" value="ECO:0007669"/>
    <property type="project" value="InterPro"/>
</dbReference>
<dbReference type="InterPro" id="IPR043198">
    <property type="entry name" value="Cyclin/Ssn8"/>
</dbReference>
<dbReference type="GO" id="GO:0006357">
    <property type="term" value="P:regulation of transcription by RNA polymerase II"/>
    <property type="evidence" value="ECO:0007669"/>
    <property type="project" value="InterPro"/>
</dbReference>
<organism evidence="4 5">
    <name type="scientific">Rhodocollybia butyracea</name>
    <dbReference type="NCBI Taxonomy" id="206335"/>
    <lineage>
        <taxon>Eukaryota</taxon>
        <taxon>Fungi</taxon>
        <taxon>Dikarya</taxon>
        <taxon>Basidiomycota</taxon>
        <taxon>Agaricomycotina</taxon>
        <taxon>Agaricomycetes</taxon>
        <taxon>Agaricomycetidae</taxon>
        <taxon>Agaricales</taxon>
        <taxon>Marasmiineae</taxon>
        <taxon>Omphalotaceae</taxon>
        <taxon>Rhodocollybia</taxon>
    </lineage>
</organism>
<name>A0A9P5U847_9AGAR</name>
<dbReference type="CDD" id="cd20546">
    <property type="entry name" value="CYCLIN_SpCG1C_ScCTK2-like_rpt2"/>
    <property type="match status" value="1"/>
</dbReference>
<keyword evidence="5" id="KW-1185">Reference proteome</keyword>
<dbReference type="InterPro" id="IPR013763">
    <property type="entry name" value="Cyclin-like_dom"/>
</dbReference>
<keyword evidence="1" id="KW-0195">Cyclin</keyword>
<dbReference type="InterPro" id="IPR006671">
    <property type="entry name" value="Cyclin_N"/>
</dbReference>
<accession>A0A9P5U847</accession>
<proteinExistence type="inferred from homology"/>
<gene>
    <name evidence="4" type="ORF">BDP27DRAFT_1325155</name>
</gene>
<dbReference type="OrthoDB" id="25002at2759"/>
<dbReference type="SUPFAM" id="SSF47954">
    <property type="entry name" value="Cyclin-like"/>
    <property type="match status" value="2"/>
</dbReference>
<evidence type="ECO:0000259" key="3">
    <source>
        <dbReference type="SMART" id="SM00385"/>
    </source>
</evidence>
<dbReference type="SMART" id="SM00385">
    <property type="entry name" value="CYCLIN"/>
    <property type="match status" value="2"/>
</dbReference>
<feature type="compositionally biased region" description="Low complexity" evidence="2">
    <location>
        <begin position="320"/>
        <end position="332"/>
    </location>
</feature>
<dbReference type="PANTHER" id="PTHR10026">
    <property type="entry name" value="CYCLIN"/>
    <property type="match status" value="1"/>
</dbReference>
<evidence type="ECO:0000313" key="5">
    <source>
        <dbReference type="Proteomes" id="UP000772434"/>
    </source>
</evidence>
<evidence type="ECO:0000256" key="2">
    <source>
        <dbReference type="SAM" id="MobiDB-lite"/>
    </source>
</evidence>
<feature type="domain" description="Cyclin-like" evidence="3">
    <location>
        <begin position="36"/>
        <end position="136"/>
    </location>
</feature>
<dbReference type="Proteomes" id="UP000772434">
    <property type="component" value="Unassembled WGS sequence"/>
</dbReference>
<dbReference type="Pfam" id="PF00134">
    <property type="entry name" value="Cyclin_N"/>
    <property type="match status" value="1"/>
</dbReference>
<protein>
    <submittedName>
        <fullName evidence="4">Cyclin-like protein</fullName>
    </submittedName>
</protein>
<feature type="region of interest" description="Disordered" evidence="2">
    <location>
        <begin position="304"/>
        <end position="332"/>
    </location>
</feature>
<feature type="domain" description="Cyclin-like" evidence="3">
    <location>
        <begin position="149"/>
        <end position="259"/>
    </location>
</feature>
<dbReference type="EMBL" id="JADNRY010000048">
    <property type="protein sequence ID" value="KAF9069661.1"/>
    <property type="molecule type" value="Genomic_DNA"/>
</dbReference>
<evidence type="ECO:0000313" key="4">
    <source>
        <dbReference type="EMBL" id="KAF9069661.1"/>
    </source>
</evidence>